<name>A0A0N9I7L5_9PSEU</name>
<feature type="region of interest" description="Disordered" evidence="1">
    <location>
        <begin position="256"/>
        <end position="302"/>
    </location>
</feature>
<feature type="compositionally biased region" description="Low complexity" evidence="1">
    <location>
        <begin position="272"/>
        <end position="302"/>
    </location>
</feature>
<proteinExistence type="predicted"/>
<evidence type="ECO:0000313" key="3">
    <source>
        <dbReference type="Proteomes" id="UP000063699"/>
    </source>
</evidence>
<dbReference type="EMBL" id="CP012752">
    <property type="protein sequence ID" value="ALG12246.1"/>
    <property type="molecule type" value="Genomic_DNA"/>
</dbReference>
<dbReference type="STRING" id="860235.AOZ06_40115"/>
<accession>A0A0N9I7L5</accession>
<reference evidence="2 3" key="1">
    <citation type="submission" date="2015-07" db="EMBL/GenBank/DDBJ databases">
        <title>Genome sequencing of Kibdelosporangium phytohabitans.</title>
        <authorList>
            <person name="Qin S."/>
            <person name="Xing K."/>
        </authorList>
    </citation>
    <scope>NUCLEOTIDE SEQUENCE [LARGE SCALE GENOMIC DNA]</scope>
    <source>
        <strain evidence="2 3">KLBMP1111</strain>
    </source>
</reference>
<dbReference type="KEGG" id="kphy:AOZ06_40115"/>
<organism evidence="2 3">
    <name type="scientific">Kibdelosporangium phytohabitans</name>
    <dbReference type="NCBI Taxonomy" id="860235"/>
    <lineage>
        <taxon>Bacteria</taxon>
        <taxon>Bacillati</taxon>
        <taxon>Actinomycetota</taxon>
        <taxon>Actinomycetes</taxon>
        <taxon>Pseudonocardiales</taxon>
        <taxon>Pseudonocardiaceae</taxon>
        <taxon>Kibdelosporangium</taxon>
    </lineage>
</organism>
<dbReference type="Proteomes" id="UP000063699">
    <property type="component" value="Chromosome"/>
</dbReference>
<keyword evidence="3" id="KW-1185">Reference proteome</keyword>
<protein>
    <submittedName>
        <fullName evidence="2">Uncharacterized protein</fullName>
    </submittedName>
</protein>
<sequence length="302" mass="32852">MPYPCATTWDNPCNPALLVAYADWPALPDSLEEGDLADIRRELAADDEVRAAIEELWPLLTPQTLLSDLYADPDRLEVAFPDLREDERALLLRSPRLGWTAADAPLLDEAAELQGVDDRLARAQADQRRRDEQDYTQGVLDILQLEDEADPDILTAYDLIDASRLAERNDEEDHRTAAERAAADRDWTFGHVIVDEAQALSAMAWCDPDTTNLLTANLNHRRHHAATYGITLTPNAFLFSSTPDGSTCVARTLSANASADSPPGWESAPHCTNSATTTPPNSSSPASTSAPSPADSATPTPP</sequence>
<dbReference type="AlphaFoldDB" id="A0A0N9I7L5"/>
<gene>
    <name evidence="2" type="ORF">AOZ06_40115</name>
</gene>
<evidence type="ECO:0000313" key="2">
    <source>
        <dbReference type="EMBL" id="ALG12246.1"/>
    </source>
</evidence>
<evidence type="ECO:0000256" key="1">
    <source>
        <dbReference type="SAM" id="MobiDB-lite"/>
    </source>
</evidence>